<dbReference type="Gene3D" id="2.115.10.20">
    <property type="entry name" value="Glycosyl hydrolase domain, family 43"/>
    <property type="match status" value="2"/>
</dbReference>
<organism evidence="1 2">
    <name type="scientific">Paramuricea clavata</name>
    <name type="common">Red gorgonian</name>
    <name type="synonym">Violescent sea-whip</name>
    <dbReference type="NCBI Taxonomy" id="317549"/>
    <lineage>
        <taxon>Eukaryota</taxon>
        <taxon>Metazoa</taxon>
        <taxon>Cnidaria</taxon>
        <taxon>Anthozoa</taxon>
        <taxon>Octocorallia</taxon>
        <taxon>Malacalcyonacea</taxon>
        <taxon>Plexauridae</taxon>
        <taxon>Paramuricea</taxon>
    </lineage>
</organism>
<dbReference type="AlphaFoldDB" id="A0A6S7HHK7"/>
<dbReference type="CDD" id="cd08994">
    <property type="entry name" value="GH43_62_32_68_117_130-like"/>
    <property type="match status" value="1"/>
</dbReference>
<evidence type="ECO:0000313" key="2">
    <source>
        <dbReference type="Proteomes" id="UP001152795"/>
    </source>
</evidence>
<sequence length="379" mass="41967">MILKQLGLLVFFLISQSKAECNNSLDCSLNGDCVQGVCACDYAWIGAACNKMDILPMNKNSGYHNHTAGASWGGIPIYVDGKWHLFVSQMVNNCSLDYYGTNSEIIRAESDSPGGPFVYAETAVPVFAHNPTVCITNDGTFLLYMIGNGVSLEEPVNCSKNANRKKIQTRLSPKKHRKRSVSGSSDIHIAYSSSVYGPWNILSVSFTNPYASTIFDCAWTNPSPVVFENDSVLMAFTAGYCHGGVEAIGIAEAPHWKGPYVIKTLEPIFPKPSFCLSEQQYEDPFLWQSSRGFHILLHGMCPTGVFNSKYAYSLDGIRWTVSPIDPYIYIVLYEDGSEGVFVRCERPQLLFNHEGQAIYLFTGVKPLLGHEYTIARPLV</sequence>
<dbReference type="SUPFAM" id="SSF75005">
    <property type="entry name" value="Arabinanase/levansucrase/invertase"/>
    <property type="match status" value="2"/>
</dbReference>
<dbReference type="InterPro" id="IPR023296">
    <property type="entry name" value="Glyco_hydro_beta-prop_sf"/>
</dbReference>
<accession>A0A6S7HHK7</accession>
<dbReference type="Proteomes" id="UP001152795">
    <property type="component" value="Unassembled WGS sequence"/>
</dbReference>
<keyword evidence="2" id="KW-1185">Reference proteome</keyword>
<dbReference type="EMBL" id="CACRXK020004437">
    <property type="protein sequence ID" value="CAB4002743.1"/>
    <property type="molecule type" value="Genomic_DNA"/>
</dbReference>
<comment type="caution">
    <text evidence="1">The sequence shown here is derived from an EMBL/GenBank/DDBJ whole genome shotgun (WGS) entry which is preliminary data.</text>
</comment>
<dbReference type="OrthoDB" id="6130531at2759"/>
<name>A0A6S7HHK7_PARCT</name>
<dbReference type="Gene3D" id="2.10.25.10">
    <property type="entry name" value="Laminin"/>
    <property type="match status" value="1"/>
</dbReference>
<protein>
    <submittedName>
        <fullName evidence="1">Uncharacterized protein</fullName>
    </submittedName>
</protein>
<evidence type="ECO:0000313" key="1">
    <source>
        <dbReference type="EMBL" id="CAB4002743.1"/>
    </source>
</evidence>
<proteinExistence type="predicted"/>
<gene>
    <name evidence="1" type="ORF">PACLA_8A083257</name>
</gene>
<reference evidence="1" key="1">
    <citation type="submission" date="2020-04" db="EMBL/GenBank/DDBJ databases">
        <authorList>
            <person name="Alioto T."/>
            <person name="Alioto T."/>
            <person name="Gomez Garrido J."/>
        </authorList>
    </citation>
    <scope>NUCLEOTIDE SEQUENCE</scope>
    <source>
        <strain evidence="1">A484AB</strain>
    </source>
</reference>